<keyword evidence="4" id="KW-1185">Reference proteome</keyword>
<feature type="coiled-coil region" evidence="1">
    <location>
        <begin position="71"/>
        <end position="102"/>
    </location>
</feature>
<evidence type="ECO:0000256" key="2">
    <source>
        <dbReference type="SAM" id="Phobius"/>
    </source>
</evidence>
<dbReference type="EMBL" id="FXUI01000026">
    <property type="protein sequence ID" value="SMP82646.1"/>
    <property type="molecule type" value="Genomic_DNA"/>
</dbReference>
<evidence type="ECO:0000256" key="1">
    <source>
        <dbReference type="SAM" id="Coils"/>
    </source>
</evidence>
<sequence>MAQVNVAYDDGLLRHLDAMAAKRGLSRPDLFRAVAEEAVRADEQGRAMFDPPPPPQHPASPDQTAHLVHELRELSMSLDRLLRSAEKREKQLMAACNATEEANRTARERHGEELAERFRDGATPYLAMLEELRDHVAGKLDETVVALQQREDQALIRADLEKLRKELRAAKSETRPSLHYHLGKDVQLNGWGLLLAGLVGLALLSALQVSLAKVLPYGWVATPVSTALYGSSDVGICELYKTSRRLGDCPSLAPPRTGGRR</sequence>
<proteinExistence type="predicted"/>
<accession>A0ABY1QWM6</accession>
<dbReference type="RefSeq" id="WP_283407218.1">
    <property type="nucleotide sequence ID" value="NZ_FXUI01000026.1"/>
</dbReference>
<comment type="caution">
    <text evidence="3">The sequence shown here is derived from an EMBL/GenBank/DDBJ whole genome shotgun (WGS) entry which is preliminary data.</text>
</comment>
<keyword evidence="1" id="KW-0175">Coiled coil</keyword>
<dbReference type="Proteomes" id="UP001157910">
    <property type="component" value="Unassembled WGS sequence"/>
</dbReference>
<keyword evidence="2" id="KW-0472">Membrane</keyword>
<keyword evidence="2" id="KW-1133">Transmembrane helix</keyword>
<gene>
    <name evidence="3" type="ORF">SAMN06296065_12612</name>
</gene>
<evidence type="ECO:0000313" key="3">
    <source>
        <dbReference type="EMBL" id="SMP82646.1"/>
    </source>
</evidence>
<name>A0ABY1QWM6_9SPHN</name>
<reference evidence="3 4" key="1">
    <citation type="submission" date="2017-05" db="EMBL/GenBank/DDBJ databases">
        <authorList>
            <person name="Varghese N."/>
            <person name="Submissions S."/>
        </authorList>
    </citation>
    <scope>NUCLEOTIDE SEQUENCE [LARGE SCALE GENOMIC DNA]</scope>
    <source>
        <strain evidence="3 4">SM16</strain>
    </source>
</reference>
<feature type="transmembrane region" description="Helical" evidence="2">
    <location>
        <begin position="188"/>
        <end position="207"/>
    </location>
</feature>
<organism evidence="3 4">
    <name type="scientific">Novosphingobium panipatense</name>
    <dbReference type="NCBI Taxonomy" id="428991"/>
    <lineage>
        <taxon>Bacteria</taxon>
        <taxon>Pseudomonadati</taxon>
        <taxon>Pseudomonadota</taxon>
        <taxon>Alphaproteobacteria</taxon>
        <taxon>Sphingomonadales</taxon>
        <taxon>Sphingomonadaceae</taxon>
        <taxon>Novosphingobium</taxon>
    </lineage>
</organism>
<keyword evidence="2" id="KW-0812">Transmembrane</keyword>
<protein>
    <submittedName>
        <fullName evidence="3">Ribbon-helix-helix protein, copG family</fullName>
    </submittedName>
</protein>
<evidence type="ECO:0000313" key="4">
    <source>
        <dbReference type="Proteomes" id="UP001157910"/>
    </source>
</evidence>